<keyword evidence="2" id="KW-0723">Serine/threonine-protein kinase</keyword>
<evidence type="ECO:0000256" key="1">
    <source>
        <dbReference type="ARBA" id="ARBA00012513"/>
    </source>
</evidence>
<feature type="compositionally biased region" description="Low complexity" evidence="9">
    <location>
        <begin position="340"/>
        <end position="353"/>
    </location>
</feature>
<keyword evidence="10" id="KW-0472">Membrane</keyword>
<dbReference type="Gene3D" id="1.10.510.10">
    <property type="entry name" value="Transferase(Phosphotransferase) domain 1"/>
    <property type="match status" value="1"/>
</dbReference>
<dbReference type="InterPro" id="IPR011009">
    <property type="entry name" value="Kinase-like_dom_sf"/>
</dbReference>
<evidence type="ECO:0000313" key="13">
    <source>
        <dbReference type="Proteomes" id="UP000192284"/>
    </source>
</evidence>
<dbReference type="RefSeq" id="WP_083112762.1">
    <property type="nucleotide sequence ID" value="NZ_JACKTS010000036.1"/>
</dbReference>
<dbReference type="Gene3D" id="3.30.200.20">
    <property type="entry name" value="Phosphorylase Kinase, domain 1"/>
    <property type="match status" value="1"/>
</dbReference>
<sequence>MVLEVGQVFAGYTILRVLGAGGMGTVYLASHPRLPRQDALKVLPADVTGDPEFRARFLREADLAASLSHPHVVGIHDRGEHDGQFWISMDYVAGTDADQLLREHFPGGMPVDQVVTIITAVASALDYAHHRGLLHRDIKPANILLTQPDGQPARVFLADFGLARRIDDASGLTATNFTVGTAAYAAPEQLTGDPMDGRADQYALACTAFHLLTGVAPYGKSNLGLVISQHITAPPPSLAAHRPELAGLDPVFATAMAKRPADRFGSCQEFAQQLAERLTVVSYPRDATALNATMPAALPQLGEPPGRRRRVLIGALAAIVLLVVAVGVVAAVKLTGQRQSGPAAARPTGTAGSPERDAGPFTGMFRANFGTGTNLDNAPTPGATPTTAIYAIRSSCTPAGCVATASRVSGELRLASTMVFDKVDGRWVAVALGTDRCRGMASEFWQVFSLQPGPEGTLTGEYRAAARNACNQKRSVTFTRTGDVDINSLPDPDKQPRRVVSPAEALHGSYHVTRTFSNAIAKQEMDYAVITDCLRSADRCMSYFHSPSNDTPLVFDGASWVLDVAHDENIAGCTALMVKTTGDYPLPQPPENPIPQLSGHGTHQQTGTCAVNVEFDEIYSRIRD</sequence>
<dbReference type="GO" id="GO:0005524">
    <property type="term" value="F:ATP binding"/>
    <property type="evidence" value="ECO:0007669"/>
    <property type="project" value="UniProtKB-KW"/>
</dbReference>
<dbReference type="EMBL" id="MVHE01000009">
    <property type="protein sequence ID" value="ORA22704.1"/>
    <property type="molecule type" value="Genomic_DNA"/>
</dbReference>
<evidence type="ECO:0000256" key="8">
    <source>
        <dbReference type="ARBA" id="ARBA00048679"/>
    </source>
</evidence>
<evidence type="ECO:0000256" key="6">
    <source>
        <dbReference type="ARBA" id="ARBA00022840"/>
    </source>
</evidence>
<feature type="transmembrane region" description="Helical" evidence="10">
    <location>
        <begin position="311"/>
        <end position="332"/>
    </location>
</feature>
<comment type="caution">
    <text evidence="12">The sequence shown here is derived from an EMBL/GenBank/DDBJ whole genome shotgun (WGS) entry which is preliminary data.</text>
</comment>
<dbReference type="PANTHER" id="PTHR43289">
    <property type="entry name" value="MITOGEN-ACTIVATED PROTEIN KINASE KINASE KINASE 20-RELATED"/>
    <property type="match status" value="1"/>
</dbReference>
<evidence type="ECO:0000256" key="3">
    <source>
        <dbReference type="ARBA" id="ARBA00022679"/>
    </source>
</evidence>
<evidence type="ECO:0000256" key="9">
    <source>
        <dbReference type="SAM" id="MobiDB-lite"/>
    </source>
</evidence>
<dbReference type="Proteomes" id="UP000192284">
    <property type="component" value="Unassembled WGS sequence"/>
</dbReference>
<feature type="domain" description="Protein kinase" evidence="11">
    <location>
        <begin position="12"/>
        <end position="275"/>
    </location>
</feature>
<dbReference type="EC" id="2.7.11.1" evidence="1"/>
<keyword evidence="10" id="KW-0812">Transmembrane</keyword>
<evidence type="ECO:0000256" key="7">
    <source>
        <dbReference type="ARBA" id="ARBA00047899"/>
    </source>
</evidence>
<evidence type="ECO:0000256" key="2">
    <source>
        <dbReference type="ARBA" id="ARBA00022527"/>
    </source>
</evidence>
<evidence type="ECO:0000256" key="4">
    <source>
        <dbReference type="ARBA" id="ARBA00022741"/>
    </source>
</evidence>
<evidence type="ECO:0000256" key="10">
    <source>
        <dbReference type="SAM" id="Phobius"/>
    </source>
</evidence>
<dbReference type="InterPro" id="IPR008271">
    <property type="entry name" value="Ser/Thr_kinase_AS"/>
</dbReference>
<keyword evidence="5" id="KW-0418">Kinase</keyword>
<dbReference type="Pfam" id="PF00069">
    <property type="entry name" value="Pkinase"/>
    <property type="match status" value="1"/>
</dbReference>
<gene>
    <name evidence="12" type="ORF">BST12_09040</name>
</gene>
<dbReference type="PROSITE" id="PS50011">
    <property type="entry name" value="PROTEIN_KINASE_DOM"/>
    <property type="match status" value="1"/>
</dbReference>
<dbReference type="GO" id="GO:0080090">
    <property type="term" value="P:regulation of primary metabolic process"/>
    <property type="evidence" value="ECO:0007669"/>
    <property type="project" value="UniProtKB-ARBA"/>
</dbReference>
<dbReference type="SMART" id="SM00220">
    <property type="entry name" value="S_TKc"/>
    <property type="match status" value="1"/>
</dbReference>
<comment type="catalytic activity">
    <reaction evidence="8">
        <text>L-seryl-[protein] + ATP = O-phospho-L-seryl-[protein] + ADP + H(+)</text>
        <dbReference type="Rhea" id="RHEA:17989"/>
        <dbReference type="Rhea" id="RHEA-COMP:9863"/>
        <dbReference type="Rhea" id="RHEA-COMP:11604"/>
        <dbReference type="ChEBI" id="CHEBI:15378"/>
        <dbReference type="ChEBI" id="CHEBI:29999"/>
        <dbReference type="ChEBI" id="CHEBI:30616"/>
        <dbReference type="ChEBI" id="CHEBI:83421"/>
        <dbReference type="ChEBI" id="CHEBI:456216"/>
        <dbReference type="EC" id="2.7.11.1"/>
    </reaction>
</comment>
<keyword evidence="10" id="KW-1133">Transmembrane helix</keyword>
<keyword evidence="6" id="KW-0067">ATP-binding</keyword>
<evidence type="ECO:0000313" key="12">
    <source>
        <dbReference type="EMBL" id="ORA22704.1"/>
    </source>
</evidence>
<evidence type="ECO:0000259" key="11">
    <source>
        <dbReference type="PROSITE" id="PS50011"/>
    </source>
</evidence>
<dbReference type="CDD" id="cd14014">
    <property type="entry name" value="STKc_PknB_like"/>
    <property type="match status" value="1"/>
</dbReference>
<dbReference type="InterPro" id="IPR000719">
    <property type="entry name" value="Prot_kinase_dom"/>
</dbReference>
<dbReference type="FunFam" id="3.30.200.20:FF:000035">
    <property type="entry name" value="Serine/threonine protein kinase Stk1"/>
    <property type="match status" value="1"/>
</dbReference>
<keyword evidence="4" id="KW-0547">Nucleotide-binding</keyword>
<comment type="catalytic activity">
    <reaction evidence="7">
        <text>L-threonyl-[protein] + ATP = O-phospho-L-threonyl-[protein] + ADP + H(+)</text>
        <dbReference type="Rhea" id="RHEA:46608"/>
        <dbReference type="Rhea" id="RHEA-COMP:11060"/>
        <dbReference type="Rhea" id="RHEA-COMP:11605"/>
        <dbReference type="ChEBI" id="CHEBI:15378"/>
        <dbReference type="ChEBI" id="CHEBI:30013"/>
        <dbReference type="ChEBI" id="CHEBI:30616"/>
        <dbReference type="ChEBI" id="CHEBI:61977"/>
        <dbReference type="ChEBI" id="CHEBI:456216"/>
        <dbReference type="EC" id="2.7.11.1"/>
    </reaction>
</comment>
<name>A0A1W9ZY75_MYCAN</name>
<dbReference type="OrthoDB" id="4497069at2"/>
<dbReference type="PROSITE" id="PS00108">
    <property type="entry name" value="PROTEIN_KINASE_ST"/>
    <property type="match status" value="1"/>
</dbReference>
<organism evidence="12 13">
    <name type="scientific">Mycobacterium angelicum</name>
    <dbReference type="NCBI Taxonomy" id="470074"/>
    <lineage>
        <taxon>Bacteria</taxon>
        <taxon>Bacillati</taxon>
        <taxon>Actinomycetota</taxon>
        <taxon>Actinomycetes</taxon>
        <taxon>Mycobacteriales</taxon>
        <taxon>Mycobacteriaceae</taxon>
        <taxon>Mycobacterium</taxon>
    </lineage>
</organism>
<keyword evidence="3" id="KW-0808">Transferase</keyword>
<reference evidence="12 13" key="1">
    <citation type="submission" date="2017-02" db="EMBL/GenBank/DDBJ databases">
        <title>The new phylogeny of genus Mycobacterium.</title>
        <authorList>
            <person name="Tortoli E."/>
            <person name="Trovato A."/>
            <person name="Cirillo D.M."/>
        </authorList>
    </citation>
    <scope>NUCLEOTIDE SEQUENCE [LARGE SCALE GENOMIC DNA]</scope>
    <source>
        <strain evidence="12 13">DSM 45057</strain>
    </source>
</reference>
<dbReference type="GO" id="GO:0004674">
    <property type="term" value="F:protein serine/threonine kinase activity"/>
    <property type="evidence" value="ECO:0007669"/>
    <property type="project" value="UniProtKB-KW"/>
</dbReference>
<keyword evidence="13" id="KW-1185">Reference proteome</keyword>
<accession>A0A1W9ZY75</accession>
<evidence type="ECO:0000256" key="5">
    <source>
        <dbReference type="ARBA" id="ARBA00022777"/>
    </source>
</evidence>
<dbReference type="PANTHER" id="PTHR43289:SF6">
    <property type="entry name" value="SERINE_THREONINE-PROTEIN KINASE NEKL-3"/>
    <property type="match status" value="1"/>
</dbReference>
<dbReference type="SUPFAM" id="SSF56112">
    <property type="entry name" value="Protein kinase-like (PK-like)"/>
    <property type="match status" value="1"/>
</dbReference>
<dbReference type="AlphaFoldDB" id="A0A1W9ZY75"/>
<protein>
    <recommendedName>
        <fullName evidence="1">non-specific serine/threonine protein kinase</fullName>
        <ecNumber evidence="1">2.7.11.1</ecNumber>
    </recommendedName>
</protein>
<proteinExistence type="predicted"/>
<feature type="region of interest" description="Disordered" evidence="9">
    <location>
        <begin position="337"/>
        <end position="363"/>
    </location>
</feature>